<name>A0A9X1SIS9_9BACT</name>
<protein>
    <recommendedName>
        <fullName evidence="3">Apea-like HEPN domain-containing protein</fullName>
    </recommendedName>
</protein>
<evidence type="ECO:0000313" key="2">
    <source>
        <dbReference type="Proteomes" id="UP001139103"/>
    </source>
</evidence>
<keyword evidence="2" id="KW-1185">Reference proteome</keyword>
<organism evidence="1 2">
    <name type="scientific">Blastopirellula sediminis</name>
    <dbReference type="NCBI Taxonomy" id="2894196"/>
    <lineage>
        <taxon>Bacteria</taxon>
        <taxon>Pseudomonadati</taxon>
        <taxon>Planctomycetota</taxon>
        <taxon>Planctomycetia</taxon>
        <taxon>Pirellulales</taxon>
        <taxon>Pirellulaceae</taxon>
        <taxon>Blastopirellula</taxon>
    </lineage>
</organism>
<proteinExistence type="predicted"/>
<comment type="caution">
    <text evidence="1">The sequence shown here is derived from an EMBL/GenBank/DDBJ whole genome shotgun (WGS) entry which is preliminary data.</text>
</comment>
<reference evidence="1" key="1">
    <citation type="submission" date="2021-11" db="EMBL/GenBank/DDBJ databases">
        <title>Genome sequence.</title>
        <authorList>
            <person name="Sun Q."/>
        </authorList>
    </citation>
    <scope>NUCLEOTIDE SEQUENCE</scope>
    <source>
        <strain evidence="1">JC732</strain>
    </source>
</reference>
<dbReference type="Proteomes" id="UP001139103">
    <property type="component" value="Unassembled WGS sequence"/>
</dbReference>
<accession>A0A9X1SIS9</accession>
<dbReference type="AlphaFoldDB" id="A0A9X1SIS9"/>
<sequence>MTAPTVRDLRRQWKPCKERLSQRSGEHPTNIRFHRACSWLQRAEQIAADDDLDLAILSQWVAFNALYGQWDGAEREPVADILCWRHFLERMLELDESRFVVDVLMEHKPLVMSIFDDEFLSRYFWQEPSCERAGKSKRTKFESRTWYLDGSWRLILEKLMDRIYFLRCQLVHGAATYNSSLNRTAARHCAWMMDHLLRAFLQVWIEHGSGEDWGILCYPPLRSQLEDDSQRGTPTLRNGRT</sequence>
<gene>
    <name evidence="1" type="ORF">LOC68_24665</name>
</gene>
<dbReference type="EMBL" id="JAJKFT010000010">
    <property type="protein sequence ID" value="MCC9631602.1"/>
    <property type="molecule type" value="Genomic_DNA"/>
</dbReference>
<evidence type="ECO:0000313" key="1">
    <source>
        <dbReference type="EMBL" id="MCC9631602.1"/>
    </source>
</evidence>
<evidence type="ECO:0008006" key="3">
    <source>
        <dbReference type="Google" id="ProtNLM"/>
    </source>
</evidence>
<dbReference type="RefSeq" id="WP_230223870.1">
    <property type="nucleotide sequence ID" value="NZ_JAJKFT010000010.1"/>
</dbReference>